<evidence type="ECO:0000313" key="2">
    <source>
        <dbReference type="Proteomes" id="UP001215598"/>
    </source>
</evidence>
<evidence type="ECO:0000313" key="1">
    <source>
        <dbReference type="EMBL" id="KAJ7739614.1"/>
    </source>
</evidence>
<dbReference type="EMBL" id="JARKIB010000106">
    <property type="protein sequence ID" value="KAJ7739614.1"/>
    <property type="molecule type" value="Genomic_DNA"/>
</dbReference>
<keyword evidence="2" id="KW-1185">Reference proteome</keyword>
<organism evidence="1 2">
    <name type="scientific">Mycena metata</name>
    <dbReference type="NCBI Taxonomy" id="1033252"/>
    <lineage>
        <taxon>Eukaryota</taxon>
        <taxon>Fungi</taxon>
        <taxon>Dikarya</taxon>
        <taxon>Basidiomycota</taxon>
        <taxon>Agaricomycotina</taxon>
        <taxon>Agaricomycetes</taxon>
        <taxon>Agaricomycetidae</taxon>
        <taxon>Agaricales</taxon>
        <taxon>Marasmiineae</taxon>
        <taxon>Mycenaceae</taxon>
        <taxon>Mycena</taxon>
    </lineage>
</organism>
<dbReference type="SUPFAM" id="SSF52047">
    <property type="entry name" value="RNI-like"/>
    <property type="match status" value="1"/>
</dbReference>
<accession>A0AAD7IBV0</accession>
<dbReference type="AlphaFoldDB" id="A0AAD7IBV0"/>
<proteinExistence type="predicted"/>
<comment type="caution">
    <text evidence="1">The sequence shown here is derived from an EMBL/GenBank/DDBJ whole genome shotgun (WGS) entry which is preliminary data.</text>
</comment>
<dbReference type="Gene3D" id="3.80.10.10">
    <property type="entry name" value="Ribonuclease Inhibitor"/>
    <property type="match status" value="1"/>
</dbReference>
<reference evidence="1" key="1">
    <citation type="submission" date="2023-03" db="EMBL/GenBank/DDBJ databases">
        <title>Massive genome expansion in bonnet fungi (Mycena s.s.) driven by repeated elements and novel gene families across ecological guilds.</title>
        <authorList>
            <consortium name="Lawrence Berkeley National Laboratory"/>
            <person name="Harder C.B."/>
            <person name="Miyauchi S."/>
            <person name="Viragh M."/>
            <person name="Kuo A."/>
            <person name="Thoen E."/>
            <person name="Andreopoulos B."/>
            <person name="Lu D."/>
            <person name="Skrede I."/>
            <person name="Drula E."/>
            <person name="Henrissat B."/>
            <person name="Morin E."/>
            <person name="Kohler A."/>
            <person name="Barry K."/>
            <person name="LaButti K."/>
            <person name="Morin E."/>
            <person name="Salamov A."/>
            <person name="Lipzen A."/>
            <person name="Mereny Z."/>
            <person name="Hegedus B."/>
            <person name="Baldrian P."/>
            <person name="Stursova M."/>
            <person name="Weitz H."/>
            <person name="Taylor A."/>
            <person name="Grigoriev I.V."/>
            <person name="Nagy L.G."/>
            <person name="Martin F."/>
            <person name="Kauserud H."/>
        </authorList>
    </citation>
    <scope>NUCLEOTIDE SEQUENCE</scope>
    <source>
        <strain evidence="1">CBHHK182m</strain>
    </source>
</reference>
<sequence>MQSDVLSGALSASLQEGGLLTTAPPSRAPYPYPYLCAELSLMVLEEFALDHSMPLLDFIVARGALLAAGRSLNTYARCVPGLWSRILVSPRVPLPFVLNCLHLSDLQPLFVSFDATPGVVADSITHGGVHCSPSEYVVHAAEALAIEADRCAGLAIEADSPDALEVVLDELHWTTPYLLTGILVRFKVPDYTEFRPLCIRRFRFSESSALGEPFPLFTSLTWIGGEVVAPVVSFATAGTATAQIIHPSPRPLSWHDVLVVIVHSPHLETLALDGLQFSSDSPAVFSTPPLPSLVNLELTFRGMAGMARLVSCLNAPAIRTLKLTVLDVGDFCRLGTSSALLSNVRELVLAGTCQAGADFFNVFAMLHRLERLDLRPASPEFFYAFARASRRTNTFPDVNWNACPLLVELLVSGVTLTDVMHLLQDRQAVAFQVISRVVVANVVGGWDPAADFWFHSNVSTTRNISPEFWTDSSLVAPVTTAVFHNFLDEPAIPPWKTFAAFLMQACNLTRISLRHFSCGLDNRPFMMVSLPSLVELDMCFCGKNIVGFIASCDMPALRSLSLLFSNDADLDLLLLIDHRFAKITTLSISGTCNQSTSIACAYMLMPLLTRLNISNASPSFVHALYPRCGEWEYPLPESPSYLQDQYLDSYRPPVAGSNRVVCPSLLELSVDGDSLNLIRTLLELRSRHAVELERLDVSGIVDPLVWRNDEDWLVRNVGRLTIDGEHRVRSGWVWRT</sequence>
<dbReference type="Proteomes" id="UP001215598">
    <property type="component" value="Unassembled WGS sequence"/>
</dbReference>
<dbReference type="InterPro" id="IPR032675">
    <property type="entry name" value="LRR_dom_sf"/>
</dbReference>
<name>A0AAD7IBV0_9AGAR</name>
<protein>
    <submittedName>
        <fullName evidence="1">Uncharacterized protein</fullName>
    </submittedName>
</protein>
<gene>
    <name evidence="1" type="ORF">B0H16DRAFT_1891057</name>
</gene>